<evidence type="ECO:0000256" key="7">
    <source>
        <dbReference type="SAM" id="Phobius"/>
    </source>
</evidence>
<evidence type="ECO:0000256" key="1">
    <source>
        <dbReference type="ARBA" id="ARBA00022670"/>
    </source>
</evidence>
<name>A0A7J5BPG7_9MICO</name>
<sequence length="299" mass="31276">MLLARAGWPSRAPGTALVLWQAIALAGGLSMIGAPLCLGLAPYGDSLPSAVLGAVRSSLPGGQVALPIISFGALLAAATIAGYLLANLATTMVRVRAQRKRHDELLALLSSPHPTREKTRVLDDATPLAYCLPRGFGSLTVLSKGLIDSLSREELTAVVAHEEAHLQQRHDIVLIAFRAWHAALPGFPIAALAESSVTALVEMLADDRARAVTDDSTVARAALTVAERAHITGQAEHGDRATAPAEVDEGFDERTTVLRARLTRLADPRPPLGLGARALVIAAAVSLVAVPTLVLTLPL</sequence>
<comment type="caution">
    <text evidence="9">The sequence shown here is derived from an EMBL/GenBank/DDBJ whole genome shotgun (WGS) entry which is preliminary data.</text>
</comment>
<evidence type="ECO:0000313" key="9">
    <source>
        <dbReference type="EMBL" id="KAB1652163.1"/>
    </source>
</evidence>
<keyword evidence="7" id="KW-0472">Membrane</keyword>
<keyword evidence="5 6" id="KW-0482">Metalloprotease</keyword>
<accession>A0A7J5BPG7</accession>
<feature type="transmembrane region" description="Helical" evidence="7">
    <location>
        <begin position="63"/>
        <end position="86"/>
    </location>
</feature>
<dbReference type="GO" id="GO:0006508">
    <property type="term" value="P:proteolysis"/>
    <property type="evidence" value="ECO:0007669"/>
    <property type="project" value="UniProtKB-KW"/>
</dbReference>
<organism evidence="9 10">
    <name type="scientific">Pseudoclavibacter chungangensis</name>
    <dbReference type="NCBI Taxonomy" id="587635"/>
    <lineage>
        <taxon>Bacteria</taxon>
        <taxon>Bacillati</taxon>
        <taxon>Actinomycetota</taxon>
        <taxon>Actinomycetes</taxon>
        <taxon>Micrococcales</taxon>
        <taxon>Microbacteriaceae</taxon>
        <taxon>Pseudoclavibacter</taxon>
    </lineage>
</organism>
<feature type="domain" description="Peptidase M48" evidence="8">
    <location>
        <begin position="104"/>
        <end position="178"/>
    </location>
</feature>
<feature type="transmembrane region" description="Helical" evidence="7">
    <location>
        <begin position="274"/>
        <end position="297"/>
    </location>
</feature>
<dbReference type="Proteomes" id="UP000467240">
    <property type="component" value="Unassembled WGS sequence"/>
</dbReference>
<keyword evidence="7" id="KW-0812">Transmembrane</keyword>
<comment type="similarity">
    <text evidence="6">Belongs to the peptidase M48 family.</text>
</comment>
<keyword evidence="7" id="KW-1133">Transmembrane helix</keyword>
<evidence type="ECO:0000256" key="4">
    <source>
        <dbReference type="ARBA" id="ARBA00022833"/>
    </source>
</evidence>
<evidence type="ECO:0000259" key="8">
    <source>
        <dbReference type="Pfam" id="PF01435"/>
    </source>
</evidence>
<evidence type="ECO:0000313" key="10">
    <source>
        <dbReference type="Proteomes" id="UP000467240"/>
    </source>
</evidence>
<dbReference type="Gene3D" id="3.30.2010.10">
    <property type="entry name" value="Metalloproteases ('zincins'), catalytic domain"/>
    <property type="match status" value="1"/>
</dbReference>
<dbReference type="CDD" id="cd07326">
    <property type="entry name" value="M56_BlaR1_MecR1_like"/>
    <property type="match status" value="1"/>
</dbReference>
<dbReference type="Pfam" id="PF01435">
    <property type="entry name" value="Peptidase_M48"/>
    <property type="match status" value="1"/>
</dbReference>
<keyword evidence="10" id="KW-1185">Reference proteome</keyword>
<dbReference type="PANTHER" id="PTHR34978">
    <property type="entry name" value="POSSIBLE SENSOR-TRANSDUCER PROTEIN BLAR"/>
    <property type="match status" value="1"/>
</dbReference>
<dbReference type="InterPro" id="IPR001915">
    <property type="entry name" value="Peptidase_M48"/>
</dbReference>
<reference evidence="9 10" key="1">
    <citation type="submission" date="2019-09" db="EMBL/GenBank/DDBJ databases">
        <title>Phylogeny of genus Pseudoclavibacter and closely related genus.</title>
        <authorList>
            <person name="Li Y."/>
        </authorList>
    </citation>
    <scope>NUCLEOTIDE SEQUENCE [LARGE SCALE GENOMIC DNA]</scope>
    <source>
        <strain evidence="9 10">DSM 23821</strain>
    </source>
</reference>
<proteinExistence type="inferred from homology"/>
<keyword evidence="3 6" id="KW-0378">Hydrolase</keyword>
<evidence type="ECO:0000256" key="5">
    <source>
        <dbReference type="ARBA" id="ARBA00023049"/>
    </source>
</evidence>
<dbReference type="OrthoDB" id="9785340at2"/>
<keyword evidence="2" id="KW-0479">Metal-binding</keyword>
<evidence type="ECO:0000256" key="6">
    <source>
        <dbReference type="RuleBase" id="RU003983"/>
    </source>
</evidence>
<comment type="cofactor">
    <cofactor evidence="6">
        <name>Zn(2+)</name>
        <dbReference type="ChEBI" id="CHEBI:29105"/>
    </cofactor>
    <text evidence="6">Binds 1 zinc ion per subunit.</text>
</comment>
<evidence type="ECO:0000256" key="3">
    <source>
        <dbReference type="ARBA" id="ARBA00022801"/>
    </source>
</evidence>
<dbReference type="AlphaFoldDB" id="A0A7J5BPG7"/>
<dbReference type="InterPro" id="IPR052173">
    <property type="entry name" value="Beta-lactam_resp_regulator"/>
</dbReference>
<protein>
    <submittedName>
        <fullName evidence="9">M56 family metallopeptidase</fullName>
    </submittedName>
</protein>
<evidence type="ECO:0000256" key="2">
    <source>
        <dbReference type="ARBA" id="ARBA00022723"/>
    </source>
</evidence>
<gene>
    <name evidence="9" type="ORF">F8O01_17110</name>
</gene>
<dbReference type="GO" id="GO:0046872">
    <property type="term" value="F:metal ion binding"/>
    <property type="evidence" value="ECO:0007669"/>
    <property type="project" value="UniProtKB-KW"/>
</dbReference>
<keyword evidence="4 6" id="KW-0862">Zinc</keyword>
<dbReference type="EMBL" id="WBJZ01000034">
    <property type="protein sequence ID" value="KAB1652163.1"/>
    <property type="molecule type" value="Genomic_DNA"/>
</dbReference>
<dbReference type="GO" id="GO:0004222">
    <property type="term" value="F:metalloendopeptidase activity"/>
    <property type="evidence" value="ECO:0007669"/>
    <property type="project" value="InterPro"/>
</dbReference>
<keyword evidence="1 6" id="KW-0645">Protease</keyword>
<dbReference type="PANTHER" id="PTHR34978:SF3">
    <property type="entry name" value="SLR0241 PROTEIN"/>
    <property type="match status" value="1"/>
</dbReference>